<sequence length="95" mass="10790">MLPPVNITVSIDPQVQECRNLHMNWYKTIPKGSAFKSRIQPPQKAQVPVTDILRLRRQSGTSEALRHYPGLHHVKLDFSATAWLELSAAHSYNTT</sequence>
<dbReference type="RefSeq" id="XP_038787932.1">
    <property type="nucleotide sequence ID" value="XM_038929660.1"/>
</dbReference>
<evidence type="ECO:0000313" key="2">
    <source>
        <dbReference type="Proteomes" id="UP000596902"/>
    </source>
</evidence>
<name>A0A8H7EJ84_9PLEO</name>
<proteinExistence type="predicted"/>
<reference evidence="1" key="1">
    <citation type="submission" date="2020-01" db="EMBL/GenBank/DDBJ databases">
        <authorList>
            <person name="Feng Z.H.Z."/>
        </authorList>
    </citation>
    <scope>NUCLEOTIDE SEQUENCE</scope>
    <source>
        <strain evidence="1">CBS107.38</strain>
    </source>
</reference>
<comment type="caution">
    <text evidence="1">The sequence shown here is derived from an EMBL/GenBank/DDBJ whole genome shotgun (WGS) entry which is preliminary data.</text>
</comment>
<gene>
    <name evidence="1" type="ORF">GT037_004613</name>
</gene>
<keyword evidence="2" id="KW-1185">Reference proteome</keyword>
<accession>A0A8H7EJ84</accession>
<protein>
    <submittedName>
        <fullName evidence="1">Uncharacterized protein</fullName>
    </submittedName>
</protein>
<evidence type="ECO:0000313" key="1">
    <source>
        <dbReference type="EMBL" id="KAF7677754.1"/>
    </source>
</evidence>
<dbReference type="GeneID" id="62202838"/>
<reference evidence="1" key="2">
    <citation type="submission" date="2020-08" db="EMBL/GenBank/DDBJ databases">
        <title>Draft Genome Sequence of Cumin Blight Pathogen Alternaria burnsii.</title>
        <authorList>
            <person name="Feng Z."/>
        </authorList>
    </citation>
    <scope>NUCLEOTIDE SEQUENCE</scope>
    <source>
        <strain evidence="1">CBS107.38</strain>
    </source>
</reference>
<dbReference type="Proteomes" id="UP000596902">
    <property type="component" value="Unassembled WGS sequence"/>
</dbReference>
<dbReference type="AlphaFoldDB" id="A0A8H7EJ84"/>
<organism evidence="1 2">
    <name type="scientific">Alternaria burnsii</name>
    <dbReference type="NCBI Taxonomy" id="1187904"/>
    <lineage>
        <taxon>Eukaryota</taxon>
        <taxon>Fungi</taxon>
        <taxon>Dikarya</taxon>
        <taxon>Ascomycota</taxon>
        <taxon>Pezizomycotina</taxon>
        <taxon>Dothideomycetes</taxon>
        <taxon>Pleosporomycetidae</taxon>
        <taxon>Pleosporales</taxon>
        <taxon>Pleosporineae</taxon>
        <taxon>Pleosporaceae</taxon>
        <taxon>Alternaria</taxon>
        <taxon>Alternaria sect. Alternaria</taxon>
    </lineage>
</organism>
<dbReference type="EMBL" id="JAAABM010000005">
    <property type="protein sequence ID" value="KAF7677754.1"/>
    <property type="molecule type" value="Genomic_DNA"/>
</dbReference>